<sequence length="120" mass="13405">MSLNVSKCKVMSFTRKPSISEFSYSINHSILSTATQYRYLGVILTPNLSWSDHIRAISANASKSLGYLRCNLKTAPSSIRKLSYLTLVRIKYSQIILLNTGSPSTRICLFDLVSPSKILN</sequence>
<evidence type="ECO:0000313" key="1">
    <source>
        <dbReference type="EMBL" id="JAP83412.1"/>
    </source>
</evidence>
<dbReference type="EMBL" id="GEDV01005145">
    <property type="protein sequence ID" value="JAP83412.1"/>
    <property type="molecule type" value="Transcribed_RNA"/>
</dbReference>
<organism evidence="1">
    <name type="scientific">Rhipicephalus appendiculatus</name>
    <name type="common">Brown ear tick</name>
    <dbReference type="NCBI Taxonomy" id="34631"/>
    <lineage>
        <taxon>Eukaryota</taxon>
        <taxon>Metazoa</taxon>
        <taxon>Ecdysozoa</taxon>
        <taxon>Arthropoda</taxon>
        <taxon>Chelicerata</taxon>
        <taxon>Arachnida</taxon>
        <taxon>Acari</taxon>
        <taxon>Parasitiformes</taxon>
        <taxon>Ixodida</taxon>
        <taxon>Ixodoidea</taxon>
        <taxon>Ixodidae</taxon>
        <taxon>Rhipicephalinae</taxon>
        <taxon>Rhipicephalus</taxon>
        <taxon>Rhipicephalus</taxon>
    </lineage>
</organism>
<dbReference type="AlphaFoldDB" id="A0A131YXY4"/>
<keyword evidence="1" id="KW-0808">Transferase</keyword>
<reference evidence="1" key="1">
    <citation type="journal article" date="2016" name="Ticks Tick Borne Dis.">
        <title>De novo assembly and annotation of the salivary gland transcriptome of Rhipicephalus appendiculatus male and female ticks during blood feeding.</title>
        <authorList>
            <person name="de Castro M.H."/>
            <person name="de Klerk D."/>
            <person name="Pienaar R."/>
            <person name="Latif A.A."/>
            <person name="Rees D.J."/>
            <person name="Mans B.J."/>
        </authorList>
    </citation>
    <scope>NUCLEOTIDE SEQUENCE</scope>
    <source>
        <tissue evidence="1">Salivary glands</tissue>
    </source>
</reference>
<keyword evidence="1" id="KW-0418">Kinase</keyword>
<proteinExistence type="predicted"/>
<protein>
    <submittedName>
        <fullName evidence="1">Sphingosine kinase</fullName>
    </submittedName>
</protein>
<dbReference type="GO" id="GO:0016301">
    <property type="term" value="F:kinase activity"/>
    <property type="evidence" value="ECO:0007669"/>
    <property type="project" value="UniProtKB-KW"/>
</dbReference>
<accession>A0A131YXY4</accession>
<name>A0A131YXY4_RHIAP</name>